<evidence type="ECO:0000313" key="2">
    <source>
        <dbReference type="EMBL" id="DAF42698.1"/>
    </source>
</evidence>
<protein>
    <submittedName>
        <fullName evidence="2">Uncharacterized protein</fullName>
    </submittedName>
</protein>
<accession>A0A8S5RW79</accession>
<reference evidence="2" key="1">
    <citation type="journal article" date="2021" name="Proc. Natl. Acad. Sci. U.S.A.">
        <title>A Catalog of Tens of Thousands of Viruses from Human Metagenomes Reveals Hidden Associations with Chronic Diseases.</title>
        <authorList>
            <person name="Tisza M.J."/>
            <person name="Buck C.B."/>
        </authorList>
    </citation>
    <scope>NUCLEOTIDE SEQUENCE</scope>
    <source>
        <strain evidence="2">CtHip2</strain>
    </source>
</reference>
<keyword evidence="1" id="KW-0812">Transmembrane</keyword>
<sequence length="65" mass="7559">MQKGANHIKGYIYFVITIAIVYAICLQFNMDIIGAIGWALEKTWSFIVQLAMKIKELEVFQKMFQ</sequence>
<dbReference type="EMBL" id="BK032497">
    <property type="protein sequence ID" value="DAF42698.1"/>
    <property type="molecule type" value="Genomic_DNA"/>
</dbReference>
<name>A0A8S5RW79_9CAUD</name>
<keyword evidence="1" id="KW-0472">Membrane</keyword>
<keyword evidence="1" id="KW-1133">Transmembrane helix</keyword>
<organism evidence="2">
    <name type="scientific">Siphoviridae sp. ctHip2</name>
    <dbReference type="NCBI Taxonomy" id="2827830"/>
    <lineage>
        <taxon>Viruses</taxon>
        <taxon>Duplodnaviria</taxon>
        <taxon>Heunggongvirae</taxon>
        <taxon>Uroviricota</taxon>
        <taxon>Caudoviricetes</taxon>
    </lineage>
</organism>
<proteinExistence type="predicted"/>
<evidence type="ECO:0000256" key="1">
    <source>
        <dbReference type="SAM" id="Phobius"/>
    </source>
</evidence>
<feature type="transmembrane region" description="Helical" evidence="1">
    <location>
        <begin position="12"/>
        <end position="40"/>
    </location>
</feature>